<keyword evidence="1" id="KW-0472">Membrane</keyword>
<name>A0A6A6GFC9_9PEZI</name>
<organism evidence="2 3">
    <name type="scientific">Elsinoe ampelina</name>
    <dbReference type="NCBI Taxonomy" id="302913"/>
    <lineage>
        <taxon>Eukaryota</taxon>
        <taxon>Fungi</taxon>
        <taxon>Dikarya</taxon>
        <taxon>Ascomycota</taxon>
        <taxon>Pezizomycotina</taxon>
        <taxon>Dothideomycetes</taxon>
        <taxon>Dothideomycetidae</taxon>
        <taxon>Myriangiales</taxon>
        <taxon>Elsinoaceae</taxon>
        <taxon>Elsinoe</taxon>
    </lineage>
</organism>
<dbReference type="AlphaFoldDB" id="A0A6A6GFC9"/>
<evidence type="ECO:0000313" key="3">
    <source>
        <dbReference type="Proteomes" id="UP000799538"/>
    </source>
</evidence>
<keyword evidence="1" id="KW-0812">Transmembrane</keyword>
<keyword evidence="1" id="KW-1133">Transmembrane helix</keyword>
<reference evidence="3" key="1">
    <citation type="journal article" date="2020" name="Stud. Mycol.">
        <title>101 Dothideomycetes genomes: A test case for predicting lifestyles and emergence of pathogens.</title>
        <authorList>
            <person name="Haridas S."/>
            <person name="Albert R."/>
            <person name="Binder M."/>
            <person name="Bloem J."/>
            <person name="LaButti K."/>
            <person name="Salamov A."/>
            <person name="Andreopoulos B."/>
            <person name="Baker S."/>
            <person name="Barry K."/>
            <person name="Bills G."/>
            <person name="Bluhm B."/>
            <person name="Cannon C."/>
            <person name="Castanera R."/>
            <person name="Culley D."/>
            <person name="Daum C."/>
            <person name="Ezra D."/>
            <person name="Gonzalez J."/>
            <person name="Henrissat B."/>
            <person name="Kuo A."/>
            <person name="Liang C."/>
            <person name="Lipzen A."/>
            <person name="Lutzoni F."/>
            <person name="Magnuson J."/>
            <person name="Mondo S."/>
            <person name="Nolan M."/>
            <person name="Ohm R."/>
            <person name="Pangilinan J."/>
            <person name="Park H.-J."/>
            <person name="Ramirez L."/>
            <person name="Alfaro M."/>
            <person name="Sun H."/>
            <person name="Tritt A."/>
            <person name="Yoshinaga Y."/>
            <person name="Zwiers L.-H."/>
            <person name="Turgeon B."/>
            <person name="Goodwin S."/>
            <person name="Spatafora J."/>
            <person name="Crous P."/>
            <person name="Grigoriev I."/>
        </authorList>
    </citation>
    <scope>NUCLEOTIDE SEQUENCE [LARGE SCALE GENOMIC DNA]</scope>
    <source>
        <strain evidence="3">CECT 20119</strain>
    </source>
</reference>
<protein>
    <submittedName>
        <fullName evidence="2">Uncharacterized protein</fullName>
    </submittedName>
</protein>
<proteinExistence type="predicted"/>
<keyword evidence="3" id="KW-1185">Reference proteome</keyword>
<dbReference type="Proteomes" id="UP000799538">
    <property type="component" value="Unassembled WGS sequence"/>
</dbReference>
<sequence>MLACAAGDGSGQAHCPDLVDSSVPRFQWLGCEILTWVILVVQMWMFVNDGLSVRCLCYPVRVLRGSFAGSKKARPLHCVSSSTTAA</sequence>
<evidence type="ECO:0000256" key="1">
    <source>
        <dbReference type="SAM" id="Phobius"/>
    </source>
</evidence>
<evidence type="ECO:0000313" key="2">
    <source>
        <dbReference type="EMBL" id="KAF2224329.1"/>
    </source>
</evidence>
<dbReference type="OrthoDB" id="10410255at2759"/>
<accession>A0A6A6GFC9</accession>
<dbReference type="EMBL" id="ML992505">
    <property type="protein sequence ID" value="KAF2224329.1"/>
    <property type="molecule type" value="Genomic_DNA"/>
</dbReference>
<gene>
    <name evidence="2" type="ORF">BDZ85DRAFT_100467</name>
</gene>
<feature type="transmembrane region" description="Helical" evidence="1">
    <location>
        <begin position="26"/>
        <end position="47"/>
    </location>
</feature>